<proteinExistence type="predicted"/>
<keyword evidence="2" id="KW-1185">Reference proteome</keyword>
<name>A0ACC7P3Q7_9BACL</name>
<dbReference type="Proteomes" id="UP001631969">
    <property type="component" value="Unassembled WGS sequence"/>
</dbReference>
<sequence>MPELIFKKKSLIRKKALVKKKSHWTRIKQNAELLLLFLPGGLLLFIFAYLPMFGVVIAFKDFRYDLGIWGSQWVGLKNFEFFFVSNHAWRITRNTLLYESGYLILTTFSALALAILLNEIGKKWLKVYQTPLFIPYFLSWVVVSYLTYAFLDHQLGFLNRALDVFGIAQHKWYLEAKVWPYILNVVQLWKNIGFSTLVYFAGIVGINQEYYEAARMDGASRWQMATRITIPMISSLIAVLIILSIGNIFRGDFGLHYFIPQNSGLTFSTTDIIDTYVYRALIDLGDIGMSSAVGLFQSFVGLVLVVAANSVVRKINDENSLW</sequence>
<organism evidence="1 2">
    <name type="scientific">Paenibacillus mesotrionivorans</name>
    <dbReference type="NCBI Taxonomy" id="3160968"/>
    <lineage>
        <taxon>Bacteria</taxon>
        <taxon>Bacillati</taxon>
        <taxon>Bacillota</taxon>
        <taxon>Bacilli</taxon>
        <taxon>Bacillales</taxon>
        <taxon>Paenibacillaceae</taxon>
        <taxon>Paenibacillus</taxon>
    </lineage>
</organism>
<evidence type="ECO:0000313" key="1">
    <source>
        <dbReference type="EMBL" id="MFM9331608.1"/>
    </source>
</evidence>
<dbReference type="EMBL" id="JBJURJ010000020">
    <property type="protein sequence ID" value="MFM9331608.1"/>
    <property type="molecule type" value="Genomic_DNA"/>
</dbReference>
<comment type="caution">
    <text evidence="1">The sequence shown here is derived from an EMBL/GenBank/DDBJ whole genome shotgun (WGS) entry which is preliminary data.</text>
</comment>
<evidence type="ECO:0000313" key="2">
    <source>
        <dbReference type="Proteomes" id="UP001631969"/>
    </source>
</evidence>
<reference evidence="1" key="1">
    <citation type="submission" date="2024-12" db="EMBL/GenBank/DDBJ databases">
        <authorList>
            <person name="Wu N."/>
        </authorList>
    </citation>
    <scope>NUCLEOTIDE SEQUENCE</scope>
    <source>
        <strain evidence="1">P15</strain>
    </source>
</reference>
<accession>A0ACC7P3Q7</accession>
<gene>
    <name evidence="1" type="ORF">ACI1P1_25240</name>
</gene>
<protein>
    <submittedName>
        <fullName evidence="1">ABC transporter permease</fullName>
    </submittedName>
</protein>